<evidence type="ECO:0000256" key="3">
    <source>
        <dbReference type="ARBA" id="ARBA00022737"/>
    </source>
</evidence>
<dbReference type="GO" id="GO:0005096">
    <property type="term" value="F:GTPase activator activity"/>
    <property type="evidence" value="ECO:0007669"/>
    <property type="project" value="UniProtKB-KW"/>
</dbReference>
<evidence type="ECO:0000256" key="2">
    <source>
        <dbReference type="ARBA" id="ARBA00022614"/>
    </source>
</evidence>
<proteinExistence type="predicted"/>
<dbReference type="SUPFAM" id="SSF52047">
    <property type="entry name" value="RNI-like"/>
    <property type="match status" value="1"/>
</dbReference>
<keyword evidence="2" id="KW-0433">Leucine-rich repeat</keyword>
<organism evidence="4">
    <name type="scientific">Calcidiscus leptoporus</name>
    <dbReference type="NCBI Taxonomy" id="127549"/>
    <lineage>
        <taxon>Eukaryota</taxon>
        <taxon>Haptista</taxon>
        <taxon>Haptophyta</taxon>
        <taxon>Prymnesiophyceae</taxon>
        <taxon>Coccolithales</taxon>
        <taxon>Calcidiscaceae</taxon>
        <taxon>Calcidiscus</taxon>
    </lineage>
</organism>
<gene>
    <name evidence="4" type="ORF">CLEP1334_LOCUS26764</name>
</gene>
<evidence type="ECO:0000313" key="4">
    <source>
        <dbReference type="EMBL" id="CAD8551474.1"/>
    </source>
</evidence>
<name>A0A7S0JH13_9EUKA</name>
<dbReference type="GO" id="GO:0006913">
    <property type="term" value="P:nucleocytoplasmic transport"/>
    <property type="evidence" value="ECO:0007669"/>
    <property type="project" value="TreeGrafter"/>
</dbReference>
<dbReference type="Gene3D" id="3.80.10.10">
    <property type="entry name" value="Ribonuclease Inhibitor"/>
    <property type="match status" value="1"/>
</dbReference>
<dbReference type="InterPro" id="IPR027038">
    <property type="entry name" value="RanGap"/>
</dbReference>
<keyword evidence="1" id="KW-0343">GTPase activation</keyword>
<dbReference type="InterPro" id="IPR032675">
    <property type="entry name" value="LRR_dom_sf"/>
</dbReference>
<keyword evidence="3" id="KW-0677">Repeat</keyword>
<dbReference type="AlphaFoldDB" id="A0A7S0JH13"/>
<evidence type="ECO:0000256" key="1">
    <source>
        <dbReference type="ARBA" id="ARBA00022468"/>
    </source>
</evidence>
<dbReference type="GO" id="GO:0005634">
    <property type="term" value="C:nucleus"/>
    <property type="evidence" value="ECO:0007669"/>
    <property type="project" value="TreeGrafter"/>
</dbReference>
<dbReference type="SMART" id="SM00368">
    <property type="entry name" value="LRR_RI"/>
    <property type="match status" value="3"/>
</dbReference>
<protein>
    <submittedName>
        <fullName evidence="4">Uncharacterized protein</fullName>
    </submittedName>
</protein>
<dbReference type="GO" id="GO:0048471">
    <property type="term" value="C:perinuclear region of cytoplasm"/>
    <property type="evidence" value="ECO:0007669"/>
    <property type="project" value="TreeGrafter"/>
</dbReference>
<dbReference type="PANTHER" id="PTHR24113:SF12">
    <property type="entry name" value="RAN GTPASE-ACTIVATING PROTEIN 1"/>
    <property type="match status" value="1"/>
</dbReference>
<dbReference type="InterPro" id="IPR001611">
    <property type="entry name" value="Leu-rich_rpt"/>
</dbReference>
<reference evidence="4" key="1">
    <citation type="submission" date="2021-01" db="EMBL/GenBank/DDBJ databases">
        <authorList>
            <person name="Corre E."/>
            <person name="Pelletier E."/>
            <person name="Niang G."/>
            <person name="Scheremetjew M."/>
            <person name="Finn R."/>
            <person name="Kale V."/>
            <person name="Holt S."/>
            <person name="Cochrane G."/>
            <person name="Meng A."/>
            <person name="Brown T."/>
            <person name="Cohen L."/>
        </authorList>
    </citation>
    <scope>NUCLEOTIDE SEQUENCE</scope>
    <source>
        <strain evidence="4">RCC1130</strain>
    </source>
</reference>
<dbReference type="GO" id="GO:0031267">
    <property type="term" value="F:small GTPase binding"/>
    <property type="evidence" value="ECO:0007669"/>
    <property type="project" value="TreeGrafter"/>
</dbReference>
<accession>A0A7S0JH13</accession>
<dbReference type="Pfam" id="PF13516">
    <property type="entry name" value="LRR_6"/>
    <property type="match status" value="2"/>
</dbReference>
<sequence length="136" mass="14508">MDADAPKLVRLISAGVTTLTLYQNHLGDEAAVQLSAALRDSMVHELDLAHNQIGNEGAVALARSLARAPALRGLRLNGNRLIGDEAVLAFASELSQQPGLALDELWLASPAISEDAIKQLRATWLDTGRDPDALHL</sequence>
<dbReference type="GO" id="GO:0005829">
    <property type="term" value="C:cytosol"/>
    <property type="evidence" value="ECO:0007669"/>
    <property type="project" value="TreeGrafter"/>
</dbReference>
<dbReference type="EMBL" id="HBER01053592">
    <property type="protein sequence ID" value="CAD8551474.1"/>
    <property type="molecule type" value="Transcribed_RNA"/>
</dbReference>
<dbReference type="PANTHER" id="PTHR24113">
    <property type="entry name" value="RAN GTPASE-ACTIVATING PROTEIN 1"/>
    <property type="match status" value="1"/>
</dbReference>